<feature type="compositionally biased region" description="Basic and acidic residues" evidence="2">
    <location>
        <begin position="493"/>
        <end position="516"/>
    </location>
</feature>
<dbReference type="Gene3D" id="1.25.40.90">
    <property type="match status" value="1"/>
</dbReference>
<dbReference type="Pfam" id="PF08312">
    <property type="entry name" value="cwf21"/>
    <property type="match status" value="1"/>
</dbReference>
<dbReference type="Proteomes" id="UP000051574">
    <property type="component" value="Unassembled WGS sequence"/>
</dbReference>
<feature type="region of interest" description="Disordered" evidence="2">
    <location>
        <begin position="485"/>
        <end position="516"/>
    </location>
</feature>
<evidence type="ECO:0000259" key="4">
    <source>
        <dbReference type="PROSITE" id="PS51391"/>
    </source>
</evidence>
<dbReference type="InterPro" id="IPR008942">
    <property type="entry name" value="ENTH_VHS"/>
</dbReference>
<feature type="region of interest" description="Disordered" evidence="2">
    <location>
        <begin position="422"/>
        <end position="453"/>
    </location>
</feature>
<dbReference type="EMBL" id="LJIG01016291">
    <property type="protein sequence ID" value="KRT81043.1"/>
    <property type="molecule type" value="Genomic_DNA"/>
</dbReference>
<feature type="compositionally biased region" description="Basic and acidic residues" evidence="2">
    <location>
        <begin position="440"/>
        <end position="453"/>
    </location>
</feature>
<proteinExistence type="predicted"/>
<dbReference type="InterPro" id="IPR051485">
    <property type="entry name" value="SR-CTD_assoc_factor"/>
</dbReference>
<evidence type="ECO:0000313" key="6">
    <source>
        <dbReference type="Proteomes" id="UP000051574"/>
    </source>
</evidence>
<dbReference type="InterPro" id="IPR013170">
    <property type="entry name" value="mRNA_splic_Cwf21_dom"/>
</dbReference>
<evidence type="ECO:0000259" key="3">
    <source>
        <dbReference type="PROSITE" id="PS50128"/>
    </source>
</evidence>
<evidence type="ECO:0000256" key="2">
    <source>
        <dbReference type="SAM" id="MobiDB-lite"/>
    </source>
</evidence>
<dbReference type="CDD" id="cd21370">
    <property type="entry name" value="cwf21_SR140"/>
    <property type="match status" value="1"/>
</dbReference>
<dbReference type="PROSITE" id="PS50128">
    <property type="entry name" value="SURP"/>
    <property type="match status" value="1"/>
</dbReference>
<feature type="non-terminal residue" evidence="5">
    <location>
        <position position="1"/>
    </location>
</feature>
<dbReference type="PROSITE" id="PS51391">
    <property type="entry name" value="CID"/>
    <property type="match status" value="1"/>
</dbReference>
<dbReference type="InterPro" id="IPR035967">
    <property type="entry name" value="SWAP/Surp_sf"/>
</dbReference>
<dbReference type="InterPro" id="IPR047488">
    <property type="entry name" value="SR140_cwf21"/>
</dbReference>
<dbReference type="GO" id="GO:0006396">
    <property type="term" value="P:RNA processing"/>
    <property type="evidence" value="ECO:0007669"/>
    <property type="project" value="InterPro"/>
</dbReference>
<dbReference type="SUPFAM" id="SSF48464">
    <property type="entry name" value="ENTH/VHS domain"/>
    <property type="match status" value="1"/>
</dbReference>
<dbReference type="SUPFAM" id="SSF109905">
    <property type="entry name" value="Surp module (SWAP domain)"/>
    <property type="match status" value="1"/>
</dbReference>
<evidence type="ECO:0008006" key="7">
    <source>
        <dbReference type="Google" id="ProtNLM"/>
    </source>
</evidence>
<feature type="compositionally biased region" description="Polar residues" evidence="2">
    <location>
        <begin position="429"/>
        <end position="439"/>
    </location>
</feature>
<dbReference type="PANTHER" id="PTHR23140:SF0">
    <property type="entry name" value="U2 SNRNP-ASSOCIATED SURP MOTIF-CONTAINING PROTEIN"/>
    <property type="match status" value="1"/>
</dbReference>
<dbReference type="Pfam" id="PF01805">
    <property type="entry name" value="Surp"/>
    <property type="match status" value="1"/>
</dbReference>
<dbReference type="Gene3D" id="1.10.10.790">
    <property type="entry name" value="Surp module"/>
    <property type="match status" value="1"/>
</dbReference>
<dbReference type="AlphaFoldDB" id="A0A0T6B0R3"/>
<dbReference type="GO" id="GO:0003723">
    <property type="term" value="F:RNA binding"/>
    <property type="evidence" value="ECO:0007669"/>
    <property type="project" value="UniProtKB-KW"/>
</dbReference>
<reference evidence="5 6" key="1">
    <citation type="submission" date="2015-09" db="EMBL/GenBank/DDBJ databases">
        <title>Draft genome of the scarab beetle Oryctes borbonicus.</title>
        <authorList>
            <person name="Meyer J.M."/>
            <person name="Markov G.V."/>
            <person name="Baskaran P."/>
            <person name="Herrmann M."/>
            <person name="Sommer R.J."/>
            <person name="Roedelsperger C."/>
        </authorList>
    </citation>
    <scope>NUCLEOTIDE SEQUENCE [LARGE SCALE GENOMIC DNA]</scope>
    <source>
        <strain evidence="5">OB123</strain>
        <tissue evidence="5">Whole animal</tissue>
    </source>
</reference>
<dbReference type="SMART" id="SM01115">
    <property type="entry name" value="cwf21"/>
    <property type="match status" value="1"/>
</dbReference>
<sequence length="516" mass="59490">PIYIPPSLLELSMPPPPSGLPFNAQPQGKDKDVLPKSTEEFNEVLKRSIVKVVIPTDRNLLMLIHRMVEFVVREGPMFEAMIMNREINNPLFRFLFENQSPAHIYYRWKIYSIMHGDSQKEWSQKEFRMFKDGSVWKPPLMNCYTAGMPDELIIDDDERMSTKGTLSNTQRDRLEDLIRNLTPEAKRIGEVMVFCIEHSEAAEEVADCISESLSNDSTTVIKKVARLYLVSDILHNCAVKINKASAYRKAFEGRLLDIMRHLKLALDKLEGRLKAEGFKARVLRTLKAWEDSIYPKVVMDRLHNTLLGLENEVKEEDIEGDNIDGDPLQDQIDDEVVDTPLDGAALLKSALKQKLRSPSPPEDIDGKAIDDMLDDRDMDRDKDNENSVLSGFIRSKWETVDPEQVEAQAMTTSKWDLLESSAEASLDSTQNDTQDSNDGTELRQMTEERRTKLREIEVKAMEYQDELESGSRSLKSGWSVPQQVEHYRRKLLRKSEKERKEKDREKVSKHKRDYDN</sequence>
<keyword evidence="1" id="KW-0694">RNA-binding</keyword>
<name>A0A0T6B0R3_9SCAR</name>
<comment type="caution">
    <text evidence="5">The sequence shown here is derived from an EMBL/GenBank/DDBJ whole genome shotgun (WGS) entry which is preliminary data.</text>
</comment>
<evidence type="ECO:0000256" key="1">
    <source>
        <dbReference type="ARBA" id="ARBA00022884"/>
    </source>
</evidence>
<protein>
    <recommendedName>
        <fullName evidence="7">U2 snRNP-associated SURP motif-containing protein</fullName>
    </recommendedName>
</protein>
<organism evidence="5 6">
    <name type="scientific">Oryctes borbonicus</name>
    <dbReference type="NCBI Taxonomy" id="1629725"/>
    <lineage>
        <taxon>Eukaryota</taxon>
        <taxon>Metazoa</taxon>
        <taxon>Ecdysozoa</taxon>
        <taxon>Arthropoda</taxon>
        <taxon>Hexapoda</taxon>
        <taxon>Insecta</taxon>
        <taxon>Pterygota</taxon>
        <taxon>Neoptera</taxon>
        <taxon>Endopterygota</taxon>
        <taxon>Coleoptera</taxon>
        <taxon>Polyphaga</taxon>
        <taxon>Scarabaeiformia</taxon>
        <taxon>Scarabaeidae</taxon>
        <taxon>Dynastinae</taxon>
        <taxon>Oryctes</taxon>
    </lineage>
</organism>
<dbReference type="InterPro" id="IPR000061">
    <property type="entry name" value="Surp"/>
</dbReference>
<evidence type="ECO:0000313" key="5">
    <source>
        <dbReference type="EMBL" id="KRT81043.1"/>
    </source>
</evidence>
<gene>
    <name evidence="5" type="ORF">AMK59_4981</name>
</gene>
<dbReference type="SMART" id="SM00582">
    <property type="entry name" value="RPR"/>
    <property type="match status" value="1"/>
</dbReference>
<dbReference type="InterPro" id="IPR006569">
    <property type="entry name" value="CID_dom"/>
</dbReference>
<dbReference type="PANTHER" id="PTHR23140">
    <property type="entry name" value="RNA PROCESSING PROTEIN LD23810P"/>
    <property type="match status" value="1"/>
</dbReference>
<feature type="domain" description="SURP motif" evidence="3">
    <location>
        <begin position="63"/>
        <end position="106"/>
    </location>
</feature>
<dbReference type="Pfam" id="PF04818">
    <property type="entry name" value="CID"/>
    <property type="match status" value="1"/>
</dbReference>
<dbReference type="GO" id="GO:0005634">
    <property type="term" value="C:nucleus"/>
    <property type="evidence" value="ECO:0007669"/>
    <property type="project" value="TreeGrafter"/>
</dbReference>
<feature type="non-terminal residue" evidence="5">
    <location>
        <position position="516"/>
    </location>
</feature>
<dbReference type="Gene3D" id="6.10.140.420">
    <property type="match status" value="1"/>
</dbReference>
<dbReference type="SMART" id="SM00648">
    <property type="entry name" value="SWAP"/>
    <property type="match status" value="1"/>
</dbReference>
<keyword evidence="6" id="KW-1185">Reference proteome</keyword>
<dbReference type="OrthoDB" id="377209at2759"/>
<feature type="domain" description="CID" evidence="4">
    <location>
        <begin position="166"/>
        <end position="310"/>
    </location>
</feature>
<accession>A0A0T6B0R3</accession>